<dbReference type="HAMAP" id="MF_01114">
    <property type="entry name" value="RecX"/>
    <property type="match status" value="1"/>
</dbReference>
<dbReference type="InterPro" id="IPR053925">
    <property type="entry name" value="RecX_HTH_3rd"/>
</dbReference>
<dbReference type="InterPro" id="IPR053924">
    <property type="entry name" value="RecX_HTH_2nd"/>
</dbReference>
<comment type="subcellular location">
    <subcellularLocation>
        <location evidence="2 6">Cytoplasm</location>
    </subcellularLocation>
</comment>
<proteinExistence type="inferred from homology"/>
<sequence>MKITKIEKKKHLYLVEIDGKNQFYVTQDTIARYLLSKDKQLSQELLAEIKDFARLSSAKNLALYYLSFKQRSETEVRNYLKKHEYQDKVIAQVIAELKEAQWLDDRKYAEALIRQNINTGDKGAYLLKQKLLQKGIESSVIDQELSQVDFGPLVDKVSQKLLKKYQNKLPQGALQNKIIHSLTAKGFDYQEAKNAFDALDIDHDNDVQETLINKEMDKAYRRYSKKYEGYALKQHVTQNLARKGFSLDTINKALRNLD</sequence>
<feature type="domain" description="RecX third three-helical" evidence="8">
    <location>
        <begin position="211"/>
        <end position="254"/>
    </location>
</feature>
<evidence type="ECO:0000256" key="1">
    <source>
        <dbReference type="ARBA" id="ARBA00003529"/>
    </source>
</evidence>
<dbReference type="Pfam" id="PF21981">
    <property type="entry name" value="RecX_HTH3"/>
    <property type="match status" value="1"/>
</dbReference>
<dbReference type="KEGG" id="spat:A0O21_07085"/>
<evidence type="ECO:0000256" key="4">
    <source>
        <dbReference type="ARBA" id="ARBA00018111"/>
    </source>
</evidence>
<gene>
    <name evidence="6 10" type="primary">recX</name>
    <name evidence="10" type="ORF">A0O21_07085</name>
</gene>
<comment type="function">
    <text evidence="1 6">Modulates RecA activity.</text>
</comment>
<dbReference type="GO" id="GO:0006282">
    <property type="term" value="P:regulation of DNA repair"/>
    <property type="evidence" value="ECO:0007669"/>
    <property type="project" value="UniProtKB-UniRule"/>
</dbReference>
<dbReference type="EMBL" id="CP014699">
    <property type="protein sequence ID" value="AND79801.1"/>
    <property type="molecule type" value="Genomic_DNA"/>
</dbReference>
<evidence type="ECO:0000313" key="11">
    <source>
        <dbReference type="Proteomes" id="UP000077317"/>
    </source>
</evidence>
<keyword evidence="5 6" id="KW-0963">Cytoplasm</keyword>
<evidence type="ECO:0000259" key="9">
    <source>
        <dbReference type="Pfam" id="PF21982"/>
    </source>
</evidence>
<dbReference type="InterPro" id="IPR003783">
    <property type="entry name" value="Regulatory_RecX"/>
</dbReference>
<dbReference type="InterPro" id="IPR053926">
    <property type="entry name" value="RecX_HTH_1st"/>
</dbReference>
<evidence type="ECO:0000256" key="3">
    <source>
        <dbReference type="ARBA" id="ARBA00009695"/>
    </source>
</evidence>
<feature type="domain" description="RecX first three-helical" evidence="9">
    <location>
        <begin position="58"/>
        <end position="97"/>
    </location>
</feature>
<feature type="domain" description="RecX second three-helical" evidence="7">
    <location>
        <begin position="104"/>
        <end position="143"/>
    </location>
</feature>
<dbReference type="OrthoDB" id="5421057at2"/>
<dbReference type="PANTHER" id="PTHR33602">
    <property type="entry name" value="REGULATORY PROTEIN RECX FAMILY PROTEIN"/>
    <property type="match status" value="1"/>
</dbReference>
<evidence type="ECO:0000256" key="6">
    <source>
        <dbReference type="HAMAP-Rule" id="MF_01114"/>
    </source>
</evidence>
<dbReference type="RefSeq" id="WP_067063525.1">
    <property type="nucleotide sequence ID" value="NZ_CP014699.1"/>
</dbReference>
<reference evidence="11" key="2">
    <citation type="submission" date="2016-03" db="EMBL/GenBank/DDBJ databases">
        <title>Streptococcus antelopensis sp. nov., isolated from the feces of the Tibetan antelope (Pantholops hodgsonii) in Hoh Xil National Nature Reserve, Qinghai, China.</title>
        <authorList>
            <person name="Bai X."/>
        </authorList>
    </citation>
    <scope>NUCLEOTIDE SEQUENCE [LARGE SCALE GENOMIC DNA]</scope>
    <source>
        <strain evidence="11">TA 26</strain>
    </source>
</reference>
<evidence type="ECO:0000313" key="10">
    <source>
        <dbReference type="EMBL" id="AND79801.1"/>
    </source>
</evidence>
<evidence type="ECO:0000259" key="8">
    <source>
        <dbReference type="Pfam" id="PF21981"/>
    </source>
</evidence>
<dbReference type="PANTHER" id="PTHR33602:SF1">
    <property type="entry name" value="REGULATORY PROTEIN RECX FAMILY PROTEIN"/>
    <property type="match status" value="1"/>
</dbReference>
<comment type="similarity">
    <text evidence="3 6">Belongs to the RecX family.</text>
</comment>
<dbReference type="NCBIfam" id="NF010733">
    <property type="entry name" value="PRK14135.1"/>
    <property type="match status" value="1"/>
</dbReference>
<dbReference type="Pfam" id="PF21982">
    <property type="entry name" value="RecX_HTH1"/>
    <property type="match status" value="1"/>
</dbReference>
<evidence type="ECO:0000259" key="7">
    <source>
        <dbReference type="Pfam" id="PF02631"/>
    </source>
</evidence>
<dbReference type="Pfam" id="PF02631">
    <property type="entry name" value="RecX_HTH2"/>
    <property type="match status" value="1"/>
</dbReference>
<dbReference type="GO" id="GO:0005737">
    <property type="term" value="C:cytoplasm"/>
    <property type="evidence" value="ECO:0007669"/>
    <property type="project" value="UniProtKB-SubCell"/>
</dbReference>
<evidence type="ECO:0000256" key="5">
    <source>
        <dbReference type="ARBA" id="ARBA00022490"/>
    </source>
</evidence>
<keyword evidence="11" id="KW-1185">Reference proteome</keyword>
<dbReference type="AlphaFoldDB" id="A0A172Q8M7"/>
<evidence type="ECO:0000256" key="2">
    <source>
        <dbReference type="ARBA" id="ARBA00004496"/>
    </source>
</evidence>
<dbReference type="STRING" id="1811193.A0O21_07085"/>
<dbReference type="Gene3D" id="1.10.10.10">
    <property type="entry name" value="Winged helix-like DNA-binding domain superfamily/Winged helix DNA-binding domain"/>
    <property type="match status" value="4"/>
</dbReference>
<organism evidence="10 11">
    <name type="scientific">Streptococcus pantholopis</name>
    <dbReference type="NCBI Taxonomy" id="1811193"/>
    <lineage>
        <taxon>Bacteria</taxon>
        <taxon>Bacillati</taxon>
        <taxon>Bacillota</taxon>
        <taxon>Bacilli</taxon>
        <taxon>Lactobacillales</taxon>
        <taxon>Streptococcaceae</taxon>
        <taxon>Streptococcus</taxon>
    </lineage>
</organism>
<accession>A0A172Q8M7</accession>
<protein>
    <recommendedName>
        <fullName evidence="4 6">Regulatory protein RecX</fullName>
    </recommendedName>
</protein>
<dbReference type="Proteomes" id="UP000077317">
    <property type="component" value="Chromosome"/>
</dbReference>
<dbReference type="InterPro" id="IPR036388">
    <property type="entry name" value="WH-like_DNA-bd_sf"/>
</dbReference>
<name>A0A172Q8M7_9STRE</name>
<reference evidence="10 11" key="1">
    <citation type="journal article" date="2016" name="Int. J. Syst. Evol. Microbiol.">
        <title>Streptococcuspantholopis sp. nov., isolated from faeces of the Tibetan antelope (Pantholops hodgsonii).</title>
        <authorList>
            <person name="Bai X."/>
            <person name="Xiong Y."/>
            <person name="Lu S."/>
            <person name="Jin D."/>
            <person name="Lai X."/>
            <person name="Yang J."/>
            <person name="Niu L."/>
            <person name="Hu S."/>
            <person name="Meng X."/>
            <person name="Pu J."/>
            <person name="Ye C."/>
            <person name="Xu J."/>
        </authorList>
    </citation>
    <scope>NUCLEOTIDE SEQUENCE [LARGE SCALE GENOMIC DNA]</scope>
    <source>
        <strain evidence="10 11">TA 26</strain>
    </source>
</reference>